<feature type="signal peptide" evidence="1">
    <location>
        <begin position="1"/>
        <end position="25"/>
    </location>
</feature>
<evidence type="ECO:0000313" key="4">
    <source>
        <dbReference type="Proteomes" id="UP001430172"/>
    </source>
</evidence>
<protein>
    <submittedName>
        <fullName evidence="3">CHAP domain-containing protein</fullName>
    </submittedName>
</protein>
<proteinExistence type="predicted"/>
<evidence type="ECO:0000259" key="2">
    <source>
        <dbReference type="Pfam" id="PF05257"/>
    </source>
</evidence>
<evidence type="ECO:0000313" key="3">
    <source>
        <dbReference type="EMBL" id="MBM6400951.1"/>
    </source>
</evidence>
<sequence>MHHRPALALAAASVLTALAAVPALADPLPSTTGLSGLRQATVDRADAALNNPRSFKLAGSNTLHSSTVKKAQNRNVLELSGSNDNRVVYNDYNGNSWCGSFIAAMWTGHTMPDPAAFPRIPTSYESSQAWRTDPRVADRWHPYTGARQALPAPGDVLVWSDDGSSRAGHVGLVVKVTASTRTILTVEGNVDGDEIARKSYTWGTGGPQRAGKTFRGYTSRE</sequence>
<organism evidence="3 4">
    <name type="scientific">Phycicoccus sonneratiae</name>
    <dbReference type="NCBI Taxonomy" id="2807628"/>
    <lineage>
        <taxon>Bacteria</taxon>
        <taxon>Bacillati</taxon>
        <taxon>Actinomycetota</taxon>
        <taxon>Actinomycetes</taxon>
        <taxon>Micrococcales</taxon>
        <taxon>Intrasporangiaceae</taxon>
        <taxon>Phycicoccus</taxon>
    </lineage>
</organism>
<dbReference type="Gene3D" id="3.90.1720.10">
    <property type="entry name" value="endopeptidase domain like (from Nostoc punctiforme)"/>
    <property type="match status" value="1"/>
</dbReference>
<keyword evidence="1" id="KW-0732">Signal</keyword>
<comment type="caution">
    <text evidence="3">The sequence shown here is derived from an EMBL/GenBank/DDBJ whole genome shotgun (WGS) entry which is preliminary data.</text>
</comment>
<name>A0ABS2CM51_9MICO</name>
<dbReference type="InterPro" id="IPR007921">
    <property type="entry name" value="CHAP_dom"/>
</dbReference>
<evidence type="ECO:0000256" key="1">
    <source>
        <dbReference type="SAM" id="SignalP"/>
    </source>
</evidence>
<dbReference type="EMBL" id="JAFDVD010000012">
    <property type="protein sequence ID" value="MBM6400951.1"/>
    <property type="molecule type" value="Genomic_DNA"/>
</dbReference>
<gene>
    <name evidence="3" type="ORF">JQN70_11180</name>
</gene>
<dbReference type="Proteomes" id="UP001430172">
    <property type="component" value="Unassembled WGS sequence"/>
</dbReference>
<accession>A0ABS2CM51</accession>
<keyword evidence="4" id="KW-1185">Reference proteome</keyword>
<dbReference type="Pfam" id="PF05257">
    <property type="entry name" value="CHAP"/>
    <property type="match status" value="1"/>
</dbReference>
<dbReference type="SUPFAM" id="SSF54001">
    <property type="entry name" value="Cysteine proteinases"/>
    <property type="match status" value="1"/>
</dbReference>
<reference evidence="3" key="1">
    <citation type="submission" date="2021-02" db="EMBL/GenBank/DDBJ databases">
        <title>Phycicoccus sp. MQZ13P-5T, whole genome shotgun sequence.</title>
        <authorList>
            <person name="Tuo L."/>
        </authorList>
    </citation>
    <scope>NUCLEOTIDE SEQUENCE</scope>
    <source>
        <strain evidence="3">MQZ13P-5</strain>
    </source>
</reference>
<feature type="domain" description="Peptidase C51" evidence="2">
    <location>
        <begin position="91"/>
        <end position="189"/>
    </location>
</feature>
<feature type="chain" id="PRO_5045244717" evidence="1">
    <location>
        <begin position="26"/>
        <end position="221"/>
    </location>
</feature>
<dbReference type="RefSeq" id="WP_204131421.1">
    <property type="nucleotide sequence ID" value="NZ_JAFDVD010000012.1"/>
</dbReference>
<dbReference type="InterPro" id="IPR038765">
    <property type="entry name" value="Papain-like_cys_pep_sf"/>
</dbReference>